<dbReference type="InterPro" id="IPR014729">
    <property type="entry name" value="Rossmann-like_a/b/a_fold"/>
</dbReference>
<dbReference type="SUPFAM" id="SSF52402">
    <property type="entry name" value="Adenine nucleotide alpha hydrolases-like"/>
    <property type="match status" value="2"/>
</dbReference>
<feature type="domain" description="UspA" evidence="2">
    <location>
        <begin position="7"/>
        <end position="144"/>
    </location>
</feature>
<proteinExistence type="inferred from homology"/>
<evidence type="ECO:0000313" key="3">
    <source>
        <dbReference type="EMBL" id="GFH02214.1"/>
    </source>
</evidence>
<accession>A0A7I9ZMJ1</accession>
<gene>
    <name evidence="3" type="ORF">MHIP_26970</name>
</gene>
<feature type="domain" description="UspA" evidence="2">
    <location>
        <begin position="155"/>
        <end position="291"/>
    </location>
</feature>
<comment type="similarity">
    <text evidence="1">Belongs to the universal stress protein A family.</text>
</comment>
<evidence type="ECO:0000259" key="2">
    <source>
        <dbReference type="Pfam" id="PF00582"/>
    </source>
</evidence>
<dbReference type="Proteomes" id="UP000465304">
    <property type="component" value="Unassembled WGS sequence"/>
</dbReference>
<dbReference type="PRINTS" id="PR01438">
    <property type="entry name" value="UNVRSLSTRESS"/>
</dbReference>
<dbReference type="PANTHER" id="PTHR46268:SF6">
    <property type="entry name" value="UNIVERSAL STRESS PROTEIN UP12"/>
    <property type="match status" value="1"/>
</dbReference>
<evidence type="ECO:0000256" key="1">
    <source>
        <dbReference type="ARBA" id="ARBA00008791"/>
    </source>
</evidence>
<organism evidence="3 4">
    <name type="scientific">Mycolicibacterium hippocampi</name>
    <dbReference type="NCBI Taxonomy" id="659824"/>
    <lineage>
        <taxon>Bacteria</taxon>
        <taxon>Bacillati</taxon>
        <taxon>Actinomycetota</taxon>
        <taxon>Actinomycetes</taxon>
        <taxon>Mycobacteriales</taxon>
        <taxon>Mycobacteriaceae</taxon>
        <taxon>Mycolicibacterium</taxon>
    </lineage>
</organism>
<keyword evidence="4" id="KW-1185">Reference proteome</keyword>
<dbReference type="InterPro" id="IPR006016">
    <property type="entry name" value="UspA"/>
</dbReference>
<dbReference type="AlphaFoldDB" id="A0A7I9ZMJ1"/>
<dbReference type="Gene3D" id="3.40.50.620">
    <property type="entry name" value="HUPs"/>
    <property type="match status" value="2"/>
</dbReference>
<name>A0A7I9ZMJ1_9MYCO</name>
<dbReference type="InterPro" id="IPR006015">
    <property type="entry name" value="Universal_stress_UspA"/>
</dbReference>
<dbReference type="EMBL" id="BLLB01000002">
    <property type="protein sequence ID" value="GFH02214.1"/>
    <property type="molecule type" value="Genomic_DNA"/>
</dbReference>
<dbReference type="PANTHER" id="PTHR46268">
    <property type="entry name" value="STRESS RESPONSE PROTEIN NHAX"/>
    <property type="match status" value="1"/>
</dbReference>
<dbReference type="RefSeq" id="WP_163888977.1">
    <property type="nucleotide sequence ID" value="NZ_BLLB01000002.1"/>
</dbReference>
<dbReference type="Pfam" id="PF00582">
    <property type="entry name" value="Usp"/>
    <property type="match status" value="2"/>
</dbReference>
<protein>
    <submittedName>
        <fullName evidence="3">Universal stress protein</fullName>
    </submittedName>
</protein>
<sequence>MPEDNPPVVVGVDGSEGAIAAARWAGVIAAQLRTGLHIVHALPSIGRNLAESAAAIAAAAMSYQDDAVAILLREATDAVRADHPALLISTEALDIPVDKALIEASRSARLVVLGGDGLIPAVALLVGSTTLSVATHACCPVVVWRGGQMPDDDRAVVVGFDFTPAARSALENAFMVAECLGAPLRVVYSWPTRTPAAPVSIPFLIDWEALEAAEWSRLADTVNRANKRHPGVSAEFRIEAVSPAKALLGRSADAQLLVVGTRGRNTVASALLGSTSMNLLQHSRIPIMICRP</sequence>
<reference evidence="3 4" key="1">
    <citation type="journal article" date="2019" name="Emerg. Microbes Infect.">
        <title>Comprehensive subspecies identification of 175 nontuberculous mycobacteria species based on 7547 genomic profiles.</title>
        <authorList>
            <person name="Matsumoto Y."/>
            <person name="Kinjo T."/>
            <person name="Motooka D."/>
            <person name="Nabeya D."/>
            <person name="Jung N."/>
            <person name="Uechi K."/>
            <person name="Horii T."/>
            <person name="Iida T."/>
            <person name="Fujita J."/>
            <person name="Nakamura S."/>
        </authorList>
    </citation>
    <scope>NUCLEOTIDE SEQUENCE [LARGE SCALE GENOMIC DNA]</scope>
    <source>
        <strain evidence="3 4">JCM 30996</strain>
    </source>
</reference>
<comment type="caution">
    <text evidence="3">The sequence shown here is derived from an EMBL/GenBank/DDBJ whole genome shotgun (WGS) entry which is preliminary data.</text>
</comment>
<evidence type="ECO:0000313" key="4">
    <source>
        <dbReference type="Proteomes" id="UP000465304"/>
    </source>
</evidence>